<accession>A0A1M4ZM63</accession>
<dbReference type="EMBL" id="FQVB01000012">
    <property type="protein sequence ID" value="SHF19133.1"/>
    <property type="molecule type" value="Genomic_DNA"/>
</dbReference>
<dbReference type="Proteomes" id="UP000184076">
    <property type="component" value="Unassembled WGS sequence"/>
</dbReference>
<feature type="coiled-coil region" evidence="1">
    <location>
        <begin position="169"/>
        <end position="196"/>
    </location>
</feature>
<name>A0A1M4ZM63_9BACT</name>
<protein>
    <submittedName>
        <fullName evidence="2">Uncharacterized protein</fullName>
    </submittedName>
</protein>
<evidence type="ECO:0000313" key="3">
    <source>
        <dbReference type="Proteomes" id="UP000184076"/>
    </source>
</evidence>
<organism evidence="2 3">
    <name type="scientific">Desulfacinum infernum DSM 9756</name>
    <dbReference type="NCBI Taxonomy" id="1121391"/>
    <lineage>
        <taxon>Bacteria</taxon>
        <taxon>Pseudomonadati</taxon>
        <taxon>Thermodesulfobacteriota</taxon>
        <taxon>Syntrophobacteria</taxon>
        <taxon>Syntrophobacterales</taxon>
        <taxon>Syntrophobacteraceae</taxon>
        <taxon>Desulfacinum</taxon>
    </lineage>
</organism>
<sequence>MDTLLRTFRRASLRALPASALALALFLVPGCIHTPPGKAPSEVPAPLAAEAHLLRQWDQAMKAFREGDLATAHNIFERLSHEGTDQRLRQRALFAMACVRLLEAKTPEDYTSALNAWELWKTQYQPDSLCEDPRLLTPVLERLPALQEKARLAEKNKTRPQPSDCPKLLEEKEKEISELRQRLQALESIHREIEEKKKGLKD</sequence>
<evidence type="ECO:0000313" key="2">
    <source>
        <dbReference type="EMBL" id="SHF19133.1"/>
    </source>
</evidence>
<dbReference type="AlphaFoldDB" id="A0A1M4ZM63"/>
<dbReference type="STRING" id="1121391.SAMN02745206_01508"/>
<keyword evidence="1" id="KW-0175">Coiled coil</keyword>
<gene>
    <name evidence="2" type="ORF">SAMN02745206_01508</name>
</gene>
<keyword evidence="3" id="KW-1185">Reference proteome</keyword>
<reference evidence="3" key="1">
    <citation type="submission" date="2016-11" db="EMBL/GenBank/DDBJ databases">
        <authorList>
            <person name="Varghese N."/>
            <person name="Submissions S."/>
        </authorList>
    </citation>
    <scope>NUCLEOTIDE SEQUENCE [LARGE SCALE GENOMIC DNA]</scope>
    <source>
        <strain evidence="3">DSM 9756</strain>
    </source>
</reference>
<proteinExistence type="predicted"/>
<evidence type="ECO:0000256" key="1">
    <source>
        <dbReference type="SAM" id="Coils"/>
    </source>
</evidence>